<dbReference type="EMBL" id="SNRW01006035">
    <property type="protein sequence ID" value="KAA6383860.1"/>
    <property type="molecule type" value="Genomic_DNA"/>
</dbReference>
<name>A0A5J4VMV9_9EUKA</name>
<accession>A0A5J4VMV9</accession>
<dbReference type="OrthoDB" id="2020852at2759"/>
<feature type="coiled-coil region" evidence="1">
    <location>
        <begin position="25"/>
        <end position="98"/>
    </location>
</feature>
<evidence type="ECO:0000313" key="3">
    <source>
        <dbReference type="EMBL" id="KAA6383860.1"/>
    </source>
</evidence>
<keyword evidence="1" id="KW-0175">Coiled coil</keyword>
<feature type="non-terminal residue" evidence="3">
    <location>
        <position position="198"/>
    </location>
</feature>
<sequence length="198" mass="23887">MSSDSEKTNRIINQNADTGATSAIIRKLRSENETLRREKEEIESKYSEQINVIQKKLRDEKELREEIENKLKLAEETVNKEKNEKMEVKIQLQNEKEIEAKLCEKESQRLILEQKLKYEQEYKQEASDRANRNEKDKKKEKERRKLAEDECERMRIQNDRFRNDVERMKNELDEEMNLASEFETKYLAGVEENQRIKQ</sequence>
<protein>
    <submittedName>
        <fullName evidence="3">Uncharacterized protein</fullName>
    </submittedName>
</protein>
<organism evidence="3 4">
    <name type="scientific">Streblomastix strix</name>
    <dbReference type="NCBI Taxonomy" id="222440"/>
    <lineage>
        <taxon>Eukaryota</taxon>
        <taxon>Metamonada</taxon>
        <taxon>Preaxostyla</taxon>
        <taxon>Oxymonadida</taxon>
        <taxon>Streblomastigidae</taxon>
        <taxon>Streblomastix</taxon>
    </lineage>
</organism>
<evidence type="ECO:0000313" key="4">
    <source>
        <dbReference type="Proteomes" id="UP000324800"/>
    </source>
</evidence>
<dbReference type="AlphaFoldDB" id="A0A5J4VMV9"/>
<evidence type="ECO:0000256" key="1">
    <source>
        <dbReference type="SAM" id="Coils"/>
    </source>
</evidence>
<feature type="region of interest" description="Disordered" evidence="2">
    <location>
        <begin position="122"/>
        <end position="149"/>
    </location>
</feature>
<gene>
    <name evidence="3" type="ORF">EZS28_020614</name>
</gene>
<comment type="caution">
    <text evidence="3">The sequence shown here is derived from an EMBL/GenBank/DDBJ whole genome shotgun (WGS) entry which is preliminary data.</text>
</comment>
<dbReference type="Proteomes" id="UP000324800">
    <property type="component" value="Unassembled WGS sequence"/>
</dbReference>
<proteinExistence type="predicted"/>
<reference evidence="3 4" key="1">
    <citation type="submission" date="2019-03" db="EMBL/GenBank/DDBJ databases">
        <title>Single cell metagenomics reveals metabolic interactions within the superorganism composed of flagellate Streblomastix strix and complex community of Bacteroidetes bacteria on its surface.</title>
        <authorList>
            <person name="Treitli S.C."/>
            <person name="Kolisko M."/>
            <person name="Husnik F."/>
            <person name="Keeling P."/>
            <person name="Hampl V."/>
        </authorList>
    </citation>
    <scope>NUCLEOTIDE SEQUENCE [LARGE SCALE GENOMIC DNA]</scope>
    <source>
        <strain evidence="3">ST1C</strain>
    </source>
</reference>
<evidence type="ECO:0000256" key="2">
    <source>
        <dbReference type="SAM" id="MobiDB-lite"/>
    </source>
</evidence>